<keyword evidence="4" id="KW-1185">Reference proteome</keyword>
<reference evidence="3" key="1">
    <citation type="journal article" date="2016" name="Insect Biochem. Mol. Biol.">
        <title>Multifaceted biological insights from a draft genome sequence of the tobacco hornworm moth, Manduca sexta.</title>
        <authorList>
            <person name="Kanost M.R."/>
            <person name="Arrese E.L."/>
            <person name="Cao X."/>
            <person name="Chen Y.R."/>
            <person name="Chellapilla S."/>
            <person name="Goldsmith M.R."/>
            <person name="Grosse-Wilde E."/>
            <person name="Heckel D.G."/>
            <person name="Herndon N."/>
            <person name="Jiang H."/>
            <person name="Papanicolaou A."/>
            <person name="Qu J."/>
            <person name="Soulages J.L."/>
            <person name="Vogel H."/>
            <person name="Walters J."/>
            <person name="Waterhouse R.M."/>
            <person name="Ahn S.J."/>
            <person name="Almeida F.C."/>
            <person name="An C."/>
            <person name="Aqrawi P."/>
            <person name="Bretschneider A."/>
            <person name="Bryant W.B."/>
            <person name="Bucks S."/>
            <person name="Chao H."/>
            <person name="Chevignon G."/>
            <person name="Christen J.M."/>
            <person name="Clarke D.F."/>
            <person name="Dittmer N.T."/>
            <person name="Ferguson L.C.F."/>
            <person name="Garavelou S."/>
            <person name="Gordon K.H.J."/>
            <person name="Gunaratna R.T."/>
            <person name="Han Y."/>
            <person name="Hauser F."/>
            <person name="He Y."/>
            <person name="Heidel-Fischer H."/>
            <person name="Hirsh A."/>
            <person name="Hu Y."/>
            <person name="Jiang H."/>
            <person name="Kalra D."/>
            <person name="Klinner C."/>
            <person name="Konig C."/>
            <person name="Kovar C."/>
            <person name="Kroll A.R."/>
            <person name="Kuwar S.S."/>
            <person name="Lee S.L."/>
            <person name="Lehman R."/>
            <person name="Li K."/>
            <person name="Li Z."/>
            <person name="Liang H."/>
            <person name="Lovelace S."/>
            <person name="Lu Z."/>
            <person name="Mansfield J.H."/>
            <person name="McCulloch K.J."/>
            <person name="Mathew T."/>
            <person name="Morton B."/>
            <person name="Muzny D.M."/>
            <person name="Neunemann D."/>
            <person name="Ongeri F."/>
            <person name="Pauchet Y."/>
            <person name="Pu L.L."/>
            <person name="Pyrousis I."/>
            <person name="Rao X.J."/>
            <person name="Redding A."/>
            <person name="Roesel C."/>
            <person name="Sanchez-Gracia A."/>
            <person name="Schaack S."/>
            <person name="Shukla A."/>
            <person name="Tetreau G."/>
            <person name="Wang Y."/>
            <person name="Xiong G.H."/>
            <person name="Traut W."/>
            <person name="Walsh T.K."/>
            <person name="Worley K.C."/>
            <person name="Wu D."/>
            <person name="Wu W."/>
            <person name="Wu Y.Q."/>
            <person name="Zhang X."/>
            <person name="Zou Z."/>
            <person name="Zucker H."/>
            <person name="Briscoe A.D."/>
            <person name="Burmester T."/>
            <person name="Clem R.J."/>
            <person name="Feyereisen R."/>
            <person name="Grimmelikhuijzen C.J.P."/>
            <person name="Hamodrakas S.J."/>
            <person name="Hansson B.S."/>
            <person name="Huguet E."/>
            <person name="Jermiin L.S."/>
            <person name="Lan Q."/>
            <person name="Lehman H.K."/>
            <person name="Lorenzen M."/>
            <person name="Merzendorfer H."/>
            <person name="Michalopoulos I."/>
            <person name="Morton D.B."/>
            <person name="Muthukrishnan S."/>
            <person name="Oakeshott J.G."/>
            <person name="Palmer W."/>
            <person name="Park Y."/>
            <person name="Passarelli A.L."/>
            <person name="Rozas J."/>
            <person name="Schwartz L.M."/>
            <person name="Smith W."/>
            <person name="Southgate A."/>
            <person name="Vilcinskas A."/>
            <person name="Vogt R."/>
            <person name="Wang P."/>
            <person name="Werren J."/>
            <person name="Yu X.Q."/>
            <person name="Zhou J.J."/>
            <person name="Brown S.J."/>
            <person name="Scherer S.E."/>
            <person name="Richards S."/>
            <person name="Blissard G.W."/>
        </authorList>
    </citation>
    <scope>NUCLEOTIDE SEQUENCE</scope>
</reference>
<dbReference type="GO" id="GO:0004888">
    <property type="term" value="F:transmembrane signaling receptor activity"/>
    <property type="evidence" value="ECO:0007669"/>
    <property type="project" value="InterPro"/>
</dbReference>
<feature type="transmembrane region" description="Helical" evidence="1">
    <location>
        <begin position="223"/>
        <end position="242"/>
    </location>
</feature>
<dbReference type="InterPro" id="IPR006202">
    <property type="entry name" value="Neur_chan_lig-bd"/>
</dbReference>
<dbReference type="PANTHER" id="PTHR18945">
    <property type="entry name" value="NEUROTRANSMITTER GATED ION CHANNEL"/>
    <property type="match status" value="1"/>
</dbReference>
<comment type="caution">
    <text evidence="3">The sequence shown here is derived from an EMBL/GenBank/DDBJ whole genome shotgun (WGS) entry which is preliminary data.</text>
</comment>
<name>A0A922CJU9_MANSE</name>
<evidence type="ECO:0000259" key="2">
    <source>
        <dbReference type="Pfam" id="PF02931"/>
    </source>
</evidence>
<evidence type="ECO:0000313" key="3">
    <source>
        <dbReference type="EMBL" id="KAG6448278.1"/>
    </source>
</evidence>
<reference evidence="3" key="2">
    <citation type="submission" date="2020-12" db="EMBL/GenBank/DDBJ databases">
        <authorList>
            <person name="Kanost M."/>
        </authorList>
    </citation>
    <scope>NUCLEOTIDE SEQUENCE</scope>
</reference>
<dbReference type="Proteomes" id="UP000791440">
    <property type="component" value="Unassembled WGS sequence"/>
</dbReference>
<feature type="transmembrane region" description="Helical" evidence="1">
    <location>
        <begin position="285"/>
        <end position="305"/>
    </location>
</feature>
<dbReference type="Pfam" id="PF02931">
    <property type="entry name" value="Neur_chan_LBD"/>
    <property type="match status" value="1"/>
</dbReference>
<proteinExistence type="predicted"/>
<keyword evidence="1" id="KW-0812">Transmembrane</keyword>
<gene>
    <name evidence="3" type="ORF">O3G_MSEX005401</name>
</gene>
<feature type="domain" description="Neurotransmitter-gated ion-channel ligand-binding" evidence="2">
    <location>
        <begin position="39"/>
        <end position="219"/>
    </location>
</feature>
<keyword evidence="1" id="KW-0472">Membrane</keyword>
<sequence>MTEGSKFYQDCIIDDTTPVNVWEQRLHKDLKLKPELSNIPCDRNGVEVKLRLNLKWFNYDSNQGAFAIYSWVMLTWNNNKITWNPADYNGLNETLILNSDMWYPEIKLMNSIDSEQSVHFFFEQCAIRSSGEIFCIYKMVDSAICNSDLTKWPYDTQSCSVKFGVWKNKNNTVRLKTAGRAVRMIGADYGMEWDIIDYKQEENQGAETQLTMTFVIERHAETVAATLIYPSIALSTLSIVSFTLDVRRMTRFGLVCFNIANHFSFLTELQENMPGHSFYTPSVLFYYRGSMLTNIFLFLLTLMLAGMCKREKVPPLWVSFVNDIVYKGRGKMLVWPKWESESLGEVSTAHFNNILTFNEVESLAQLVNNRNRLRYSGQLDGLVVDGFQLVAAGWWDGHGPVS</sequence>
<evidence type="ECO:0000256" key="1">
    <source>
        <dbReference type="SAM" id="Phobius"/>
    </source>
</evidence>
<organism evidence="3 4">
    <name type="scientific">Manduca sexta</name>
    <name type="common">Tobacco hawkmoth</name>
    <name type="synonym">Tobacco hornworm</name>
    <dbReference type="NCBI Taxonomy" id="7130"/>
    <lineage>
        <taxon>Eukaryota</taxon>
        <taxon>Metazoa</taxon>
        <taxon>Ecdysozoa</taxon>
        <taxon>Arthropoda</taxon>
        <taxon>Hexapoda</taxon>
        <taxon>Insecta</taxon>
        <taxon>Pterygota</taxon>
        <taxon>Neoptera</taxon>
        <taxon>Endopterygota</taxon>
        <taxon>Lepidoptera</taxon>
        <taxon>Glossata</taxon>
        <taxon>Ditrysia</taxon>
        <taxon>Bombycoidea</taxon>
        <taxon>Sphingidae</taxon>
        <taxon>Sphinginae</taxon>
        <taxon>Sphingini</taxon>
        <taxon>Manduca</taxon>
    </lineage>
</organism>
<dbReference type="CDD" id="cd18989">
    <property type="entry name" value="LGIC_ECD_cation"/>
    <property type="match status" value="1"/>
</dbReference>
<keyword evidence="1" id="KW-1133">Transmembrane helix</keyword>
<protein>
    <recommendedName>
        <fullName evidence="2">Neurotransmitter-gated ion-channel ligand-binding domain-containing protein</fullName>
    </recommendedName>
</protein>
<dbReference type="GO" id="GO:0005230">
    <property type="term" value="F:extracellular ligand-gated monoatomic ion channel activity"/>
    <property type="evidence" value="ECO:0007669"/>
    <property type="project" value="InterPro"/>
</dbReference>
<dbReference type="EMBL" id="JH668355">
    <property type="protein sequence ID" value="KAG6448278.1"/>
    <property type="molecule type" value="Genomic_DNA"/>
</dbReference>
<accession>A0A922CJU9</accession>
<dbReference type="AlphaFoldDB" id="A0A922CJU9"/>
<evidence type="ECO:0000313" key="4">
    <source>
        <dbReference type="Proteomes" id="UP000791440"/>
    </source>
</evidence>
<dbReference type="GO" id="GO:0016020">
    <property type="term" value="C:membrane"/>
    <property type="evidence" value="ECO:0007669"/>
    <property type="project" value="InterPro"/>
</dbReference>
<dbReference type="InterPro" id="IPR006201">
    <property type="entry name" value="Neur_channel"/>
</dbReference>